<name>A0A0B7KCP7_BIOOC</name>
<protein>
    <submittedName>
        <fullName evidence="1">Uncharacterized protein</fullName>
    </submittedName>
</protein>
<sequence>MGLSFLWPTSVVYMFFMTVEEELRKTRNPLYIKSFENTKYSGDKRMALVLGALKEEDEECLRVMASVFERLRAGLVSHIYWKDVETVEERLDRM</sequence>
<evidence type="ECO:0000313" key="1">
    <source>
        <dbReference type="EMBL" id="CEO55303.1"/>
    </source>
</evidence>
<accession>A0A0B7KCP7</accession>
<proteinExistence type="predicted"/>
<gene>
    <name evidence="1" type="ORF">BN869_000011361_1</name>
</gene>
<reference evidence="1" key="1">
    <citation type="submission" date="2015-01" db="EMBL/GenBank/DDBJ databases">
        <authorList>
            <person name="Durling Mikael"/>
        </authorList>
    </citation>
    <scope>NUCLEOTIDE SEQUENCE</scope>
</reference>
<dbReference type="EMBL" id="CDPU01000050">
    <property type="protein sequence ID" value="CEO55303.1"/>
    <property type="molecule type" value="Genomic_DNA"/>
</dbReference>
<dbReference type="AlphaFoldDB" id="A0A0B7KCP7"/>
<organism evidence="1">
    <name type="scientific">Bionectria ochroleuca</name>
    <name type="common">Gliocladium roseum</name>
    <dbReference type="NCBI Taxonomy" id="29856"/>
    <lineage>
        <taxon>Eukaryota</taxon>
        <taxon>Fungi</taxon>
        <taxon>Dikarya</taxon>
        <taxon>Ascomycota</taxon>
        <taxon>Pezizomycotina</taxon>
        <taxon>Sordariomycetes</taxon>
        <taxon>Hypocreomycetidae</taxon>
        <taxon>Hypocreales</taxon>
        <taxon>Bionectriaceae</taxon>
        <taxon>Clonostachys</taxon>
    </lineage>
</organism>